<dbReference type="GO" id="GO:0043023">
    <property type="term" value="F:ribosomal large subunit binding"/>
    <property type="evidence" value="ECO:0007669"/>
    <property type="project" value="TreeGrafter"/>
</dbReference>
<feature type="domain" description="Ribosome recycling factor" evidence="7">
    <location>
        <begin position="21"/>
        <end position="183"/>
    </location>
</feature>
<keyword evidence="4 5" id="KW-0648">Protein biosynthesis</keyword>
<dbReference type="HAMAP" id="MF_00040">
    <property type="entry name" value="RRF"/>
    <property type="match status" value="1"/>
</dbReference>
<comment type="subcellular location">
    <subcellularLocation>
        <location evidence="1 5">Cytoplasm</location>
    </subcellularLocation>
</comment>
<dbReference type="SUPFAM" id="SSF55194">
    <property type="entry name" value="Ribosome recycling factor, RRF"/>
    <property type="match status" value="1"/>
</dbReference>
<name>A0A1F7RSN0_9BACT</name>
<dbReference type="InterPro" id="IPR036191">
    <property type="entry name" value="RRF_sf"/>
</dbReference>
<evidence type="ECO:0000256" key="3">
    <source>
        <dbReference type="ARBA" id="ARBA00022490"/>
    </source>
</evidence>
<reference evidence="8 9" key="1">
    <citation type="journal article" date="2016" name="Nat. Commun.">
        <title>Thousands of microbial genomes shed light on interconnected biogeochemical processes in an aquifer system.</title>
        <authorList>
            <person name="Anantharaman K."/>
            <person name="Brown C.T."/>
            <person name="Hug L.A."/>
            <person name="Sharon I."/>
            <person name="Castelle C.J."/>
            <person name="Probst A.J."/>
            <person name="Thomas B.C."/>
            <person name="Singh A."/>
            <person name="Wilkins M.J."/>
            <person name="Karaoz U."/>
            <person name="Brodie E.L."/>
            <person name="Williams K.H."/>
            <person name="Hubbard S.S."/>
            <person name="Banfield J.F."/>
        </authorList>
    </citation>
    <scope>NUCLEOTIDE SEQUENCE [LARGE SCALE GENOMIC DNA]</scope>
</reference>
<dbReference type="CDD" id="cd00520">
    <property type="entry name" value="RRF"/>
    <property type="match status" value="1"/>
</dbReference>
<keyword evidence="6" id="KW-0175">Coiled coil</keyword>
<accession>A0A1F7RSN0</accession>
<comment type="function">
    <text evidence="5">Responsible for the release of ribosomes from messenger RNA at the termination of protein biosynthesis. May increase the efficiency of translation by recycling ribosomes from one round of translation to another.</text>
</comment>
<dbReference type="Gene3D" id="1.10.132.20">
    <property type="entry name" value="Ribosome-recycling factor"/>
    <property type="match status" value="1"/>
</dbReference>
<evidence type="ECO:0000313" key="9">
    <source>
        <dbReference type="Proteomes" id="UP000179266"/>
    </source>
</evidence>
<evidence type="ECO:0000313" key="8">
    <source>
        <dbReference type="EMBL" id="OGL44569.1"/>
    </source>
</evidence>
<dbReference type="GO" id="GO:0006415">
    <property type="term" value="P:translational termination"/>
    <property type="evidence" value="ECO:0007669"/>
    <property type="project" value="UniProtKB-UniRule"/>
</dbReference>
<organism evidence="8 9">
    <name type="scientific">Candidatus Schekmanbacteria bacterium RBG_13_48_7</name>
    <dbReference type="NCBI Taxonomy" id="1817878"/>
    <lineage>
        <taxon>Bacteria</taxon>
        <taxon>Candidatus Schekmaniibacteriota</taxon>
    </lineage>
</organism>
<comment type="similarity">
    <text evidence="2 5">Belongs to the RRF family.</text>
</comment>
<sequence length="185" mass="21392">MIIEIQKNTEEKMKNVMDRLAKELAGIRTGRATISLLDNIRINYYGNMSPLNQVASISVPESNLIVIQPWDTSIISDIEKAILRSDLGLVPNNDGKLLRVPVPPLTEERRKELSKNVKKMGEDHKIQLRNIRRDSNDEIKQLQKDKKLSQDEEHQGYDEIQKITDLYIEKVADKIKTKEKEILEF</sequence>
<comment type="caution">
    <text evidence="8">The sequence shown here is derived from an EMBL/GenBank/DDBJ whole genome shotgun (WGS) entry which is preliminary data.</text>
</comment>
<dbReference type="NCBIfam" id="TIGR00496">
    <property type="entry name" value="frr"/>
    <property type="match status" value="1"/>
</dbReference>
<evidence type="ECO:0000256" key="6">
    <source>
        <dbReference type="SAM" id="Coils"/>
    </source>
</evidence>
<keyword evidence="3 5" id="KW-0963">Cytoplasm</keyword>
<dbReference type="FunFam" id="3.30.1360.40:FF:000001">
    <property type="entry name" value="Ribosome-recycling factor"/>
    <property type="match status" value="1"/>
</dbReference>
<evidence type="ECO:0000256" key="2">
    <source>
        <dbReference type="ARBA" id="ARBA00005912"/>
    </source>
</evidence>
<protein>
    <recommendedName>
        <fullName evidence="5">Ribosome-recycling factor</fullName>
        <shortName evidence="5">RRF</shortName>
    </recommendedName>
    <alternativeName>
        <fullName evidence="5">Ribosome-releasing factor</fullName>
    </alternativeName>
</protein>
<dbReference type="GO" id="GO:0005737">
    <property type="term" value="C:cytoplasm"/>
    <property type="evidence" value="ECO:0007669"/>
    <property type="project" value="UniProtKB-SubCell"/>
</dbReference>
<dbReference type="PANTHER" id="PTHR20982:SF3">
    <property type="entry name" value="MITOCHONDRIAL RIBOSOME RECYCLING FACTOR PSEUDO 1"/>
    <property type="match status" value="1"/>
</dbReference>
<dbReference type="InterPro" id="IPR023584">
    <property type="entry name" value="Ribosome_recyc_fac_dom"/>
</dbReference>
<dbReference type="Gene3D" id="3.30.1360.40">
    <property type="match status" value="1"/>
</dbReference>
<dbReference type="EMBL" id="MGDD01000218">
    <property type="protein sequence ID" value="OGL44569.1"/>
    <property type="molecule type" value="Genomic_DNA"/>
</dbReference>
<evidence type="ECO:0000256" key="4">
    <source>
        <dbReference type="ARBA" id="ARBA00022917"/>
    </source>
</evidence>
<dbReference type="Proteomes" id="UP000179266">
    <property type="component" value="Unassembled WGS sequence"/>
</dbReference>
<feature type="coiled-coil region" evidence="6">
    <location>
        <begin position="125"/>
        <end position="152"/>
    </location>
</feature>
<gene>
    <name evidence="5" type="primary">frr</name>
    <name evidence="8" type="ORF">A2161_01875</name>
</gene>
<dbReference type="FunFam" id="1.10.132.20:FF:000001">
    <property type="entry name" value="Ribosome-recycling factor"/>
    <property type="match status" value="1"/>
</dbReference>
<evidence type="ECO:0000256" key="5">
    <source>
        <dbReference type="HAMAP-Rule" id="MF_00040"/>
    </source>
</evidence>
<dbReference type="InterPro" id="IPR002661">
    <property type="entry name" value="Ribosome_recyc_fac"/>
</dbReference>
<dbReference type="Pfam" id="PF01765">
    <property type="entry name" value="RRF"/>
    <property type="match status" value="1"/>
</dbReference>
<proteinExistence type="inferred from homology"/>
<dbReference type="PANTHER" id="PTHR20982">
    <property type="entry name" value="RIBOSOME RECYCLING FACTOR"/>
    <property type="match status" value="1"/>
</dbReference>
<evidence type="ECO:0000259" key="7">
    <source>
        <dbReference type="Pfam" id="PF01765"/>
    </source>
</evidence>
<dbReference type="AlphaFoldDB" id="A0A1F7RSN0"/>
<evidence type="ECO:0000256" key="1">
    <source>
        <dbReference type="ARBA" id="ARBA00004496"/>
    </source>
</evidence>